<dbReference type="InterPro" id="IPR007159">
    <property type="entry name" value="SpoVT-AbrB_dom"/>
</dbReference>
<dbReference type="SMART" id="SM00966">
    <property type="entry name" value="SpoVT_AbrB"/>
    <property type="match status" value="1"/>
</dbReference>
<dbReference type="EMBL" id="MGDD01000241">
    <property type="protein sequence ID" value="OGL44090.1"/>
    <property type="molecule type" value="Genomic_DNA"/>
</dbReference>
<dbReference type="Proteomes" id="UP000179266">
    <property type="component" value="Unassembled WGS sequence"/>
</dbReference>
<evidence type="ECO:0000256" key="1">
    <source>
        <dbReference type="PROSITE-ProRule" id="PRU01076"/>
    </source>
</evidence>
<gene>
    <name evidence="3" type="ORF">A2161_16940</name>
</gene>
<dbReference type="GO" id="GO:0003677">
    <property type="term" value="F:DNA binding"/>
    <property type="evidence" value="ECO:0007669"/>
    <property type="project" value="UniProtKB-UniRule"/>
</dbReference>
<comment type="caution">
    <text evidence="3">The sequence shown here is derived from an EMBL/GenBank/DDBJ whole genome shotgun (WGS) entry which is preliminary data.</text>
</comment>
<dbReference type="AlphaFoldDB" id="A0A1F7RRX1"/>
<reference evidence="3 4" key="1">
    <citation type="journal article" date="2016" name="Nat. Commun.">
        <title>Thousands of microbial genomes shed light on interconnected biogeochemical processes in an aquifer system.</title>
        <authorList>
            <person name="Anantharaman K."/>
            <person name="Brown C.T."/>
            <person name="Hug L.A."/>
            <person name="Sharon I."/>
            <person name="Castelle C.J."/>
            <person name="Probst A.J."/>
            <person name="Thomas B.C."/>
            <person name="Singh A."/>
            <person name="Wilkins M.J."/>
            <person name="Karaoz U."/>
            <person name="Brodie E.L."/>
            <person name="Williams K.H."/>
            <person name="Hubbard S.S."/>
            <person name="Banfield J.F."/>
        </authorList>
    </citation>
    <scope>NUCLEOTIDE SEQUENCE [LARGE SCALE GENOMIC DNA]</scope>
</reference>
<name>A0A1F7RRX1_9BACT</name>
<keyword evidence="1" id="KW-0238">DNA-binding</keyword>
<dbReference type="Pfam" id="PF15937">
    <property type="entry name" value="PrlF_antitoxin"/>
    <property type="match status" value="1"/>
</dbReference>
<accession>A0A1F7RRX1</accession>
<evidence type="ECO:0000313" key="3">
    <source>
        <dbReference type="EMBL" id="OGL44090.1"/>
    </source>
</evidence>
<dbReference type="GO" id="GO:0001558">
    <property type="term" value="P:regulation of cell growth"/>
    <property type="evidence" value="ECO:0007669"/>
    <property type="project" value="InterPro"/>
</dbReference>
<protein>
    <recommendedName>
        <fullName evidence="2">SpoVT-AbrB domain-containing protein</fullName>
    </recommendedName>
</protein>
<proteinExistence type="predicted"/>
<evidence type="ECO:0000313" key="4">
    <source>
        <dbReference type="Proteomes" id="UP000179266"/>
    </source>
</evidence>
<dbReference type="NCBIfam" id="TIGR01439">
    <property type="entry name" value="lp_hng_hel_AbrB"/>
    <property type="match status" value="1"/>
</dbReference>
<dbReference type="InterPro" id="IPR031848">
    <property type="entry name" value="PrlF_antitoxin"/>
</dbReference>
<dbReference type="PROSITE" id="PS51740">
    <property type="entry name" value="SPOVT_ABRB"/>
    <property type="match status" value="1"/>
</dbReference>
<sequence length="84" mass="9530">MSVSIVTKKGQTTIPKDIRNILKLKPNDKILYIIDGEKVILKPLKGNILELRGTVPKKGKSVDIHKIRNETKKKVSNKTVERIK</sequence>
<evidence type="ECO:0000259" key="2">
    <source>
        <dbReference type="PROSITE" id="PS51740"/>
    </source>
</evidence>
<feature type="domain" description="SpoVT-AbrB" evidence="2">
    <location>
        <begin position="1"/>
        <end position="46"/>
    </location>
</feature>
<dbReference type="InterPro" id="IPR037914">
    <property type="entry name" value="SpoVT-AbrB_sf"/>
</dbReference>
<dbReference type="GO" id="GO:0003700">
    <property type="term" value="F:DNA-binding transcription factor activity"/>
    <property type="evidence" value="ECO:0007669"/>
    <property type="project" value="InterPro"/>
</dbReference>
<dbReference type="GO" id="GO:0097351">
    <property type="term" value="F:toxin sequestering activity"/>
    <property type="evidence" value="ECO:0007669"/>
    <property type="project" value="InterPro"/>
</dbReference>
<dbReference type="Gene3D" id="2.10.260.10">
    <property type="match status" value="1"/>
</dbReference>
<organism evidence="3 4">
    <name type="scientific">Candidatus Schekmanbacteria bacterium RBG_13_48_7</name>
    <dbReference type="NCBI Taxonomy" id="1817878"/>
    <lineage>
        <taxon>Bacteria</taxon>
        <taxon>Candidatus Schekmaniibacteriota</taxon>
    </lineage>
</organism>
<dbReference type="SUPFAM" id="SSF89447">
    <property type="entry name" value="AbrB/MazE/MraZ-like"/>
    <property type="match status" value="1"/>
</dbReference>